<dbReference type="InterPro" id="IPR031352">
    <property type="entry name" value="SesA"/>
</dbReference>
<dbReference type="Proteomes" id="UP000746612">
    <property type="component" value="Unassembled WGS sequence"/>
</dbReference>
<dbReference type="EMBL" id="CAJPIJ010000090">
    <property type="protein sequence ID" value="CAG1971757.1"/>
    <property type="molecule type" value="Genomic_DNA"/>
</dbReference>
<reference evidence="3" key="2">
    <citation type="submission" date="2021-03" db="EMBL/GenBank/DDBJ databases">
        <authorList>
            <person name="Alouane T."/>
            <person name="Langin T."/>
            <person name="Bonhomme L."/>
        </authorList>
    </citation>
    <scope>NUCLEOTIDE SEQUENCE</scope>
    <source>
        <strain evidence="3">MDC_Fg202</strain>
    </source>
</reference>
<gene>
    <name evidence="4" type="ORF">FUG_LOCUS306249</name>
    <name evidence="3" type="ORF">MDCFG202_LOCUS97526</name>
</gene>
<name>A0A4U9EIV3_GIBZA</name>
<evidence type="ECO:0000313" key="4">
    <source>
        <dbReference type="EMBL" id="VIO58473.1"/>
    </source>
</evidence>
<dbReference type="Pfam" id="PF17107">
    <property type="entry name" value="SesA"/>
    <property type="match status" value="1"/>
</dbReference>
<dbReference type="EMBL" id="CAAKMV010000133">
    <property type="protein sequence ID" value="VIO58473.1"/>
    <property type="molecule type" value="Genomic_DNA"/>
</dbReference>
<evidence type="ECO:0000313" key="3">
    <source>
        <dbReference type="EMBL" id="CAG1971757.1"/>
    </source>
</evidence>
<evidence type="ECO:0000259" key="2">
    <source>
        <dbReference type="Pfam" id="PF17107"/>
    </source>
</evidence>
<proteinExistence type="predicted"/>
<feature type="coiled-coil region" evidence="1">
    <location>
        <begin position="135"/>
        <end position="162"/>
    </location>
</feature>
<evidence type="ECO:0000313" key="5">
    <source>
        <dbReference type="Proteomes" id="UP000746612"/>
    </source>
</evidence>
<accession>A0A4U9EIV3</accession>
<dbReference type="AlphaFoldDB" id="A0A4U9EIV3"/>
<dbReference type="OrthoDB" id="5089293at2759"/>
<reference evidence="4" key="1">
    <citation type="submission" date="2019-04" db="EMBL/GenBank/DDBJ databases">
        <authorList>
            <person name="Melise S."/>
            <person name="Noan J."/>
            <person name="Okalmin O."/>
        </authorList>
    </citation>
    <scope>NUCLEOTIDE SEQUENCE</scope>
    <source>
        <strain evidence="4">FN9</strain>
    </source>
</reference>
<dbReference type="OMA" id="RNKGPEN"/>
<sequence length="202" mass="21839">MDSIIPLIDNTILLLSSAEKAYEKVQNDNQLKVSFHSAGEGLVDVISALQSIKPLIGSANSGGDIEAAETSVRECQKKAKLSKRLFVHIAEAPPNKRLHGYMTYLALQDDDQMAEILVRGMMANVCDLAKQAGVAETIKSSLKKLAWAIEELDEEISKQKTNEKAGTVHHSGVGDLYSAKDAATQINNTGTGNQYNGTDKSH</sequence>
<protein>
    <recommendedName>
        <fullName evidence="2">NACHT-NTPase and P-loop NTPases N-terminal domain-containing protein</fullName>
    </recommendedName>
</protein>
<evidence type="ECO:0000256" key="1">
    <source>
        <dbReference type="SAM" id="Coils"/>
    </source>
</evidence>
<organism evidence="3 5">
    <name type="scientific">Gibberella zeae</name>
    <name type="common">Wheat head blight fungus</name>
    <name type="synonym">Fusarium graminearum</name>
    <dbReference type="NCBI Taxonomy" id="5518"/>
    <lineage>
        <taxon>Eukaryota</taxon>
        <taxon>Fungi</taxon>
        <taxon>Dikarya</taxon>
        <taxon>Ascomycota</taxon>
        <taxon>Pezizomycotina</taxon>
        <taxon>Sordariomycetes</taxon>
        <taxon>Hypocreomycetidae</taxon>
        <taxon>Hypocreales</taxon>
        <taxon>Nectriaceae</taxon>
        <taxon>Fusarium</taxon>
    </lineage>
</organism>
<keyword evidence="1" id="KW-0175">Coiled coil</keyword>
<feature type="domain" description="NACHT-NTPase and P-loop NTPases N-terminal" evidence="2">
    <location>
        <begin position="8"/>
        <end position="128"/>
    </location>
</feature>